<feature type="compositionally biased region" description="Basic residues" evidence="1">
    <location>
        <begin position="187"/>
        <end position="196"/>
    </location>
</feature>
<dbReference type="PANTHER" id="PTHR38426:SF1">
    <property type="entry name" value="MAINTENANCE OF TELOMERE CAPPING PROTEIN 4"/>
    <property type="match status" value="1"/>
</dbReference>
<feature type="region of interest" description="Disordered" evidence="1">
    <location>
        <begin position="466"/>
        <end position="678"/>
    </location>
</feature>
<dbReference type="InterPro" id="IPR038769">
    <property type="entry name" value="MTC4"/>
</dbReference>
<feature type="region of interest" description="Disordered" evidence="1">
    <location>
        <begin position="348"/>
        <end position="367"/>
    </location>
</feature>
<feature type="compositionally biased region" description="Polar residues" evidence="1">
    <location>
        <begin position="495"/>
        <end position="504"/>
    </location>
</feature>
<feature type="compositionally biased region" description="Polar residues" evidence="1">
    <location>
        <begin position="621"/>
        <end position="630"/>
    </location>
</feature>
<evidence type="ECO:0000256" key="2">
    <source>
        <dbReference type="SAM" id="Phobius"/>
    </source>
</evidence>
<organism evidence="3 4">
    <name type="scientific">Uncinocarpus reesii (strain UAMH 1704)</name>
    <dbReference type="NCBI Taxonomy" id="336963"/>
    <lineage>
        <taxon>Eukaryota</taxon>
        <taxon>Fungi</taxon>
        <taxon>Dikarya</taxon>
        <taxon>Ascomycota</taxon>
        <taxon>Pezizomycotina</taxon>
        <taxon>Eurotiomycetes</taxon>
        <taxon>Eurotiomycetidae</taxon>
        <taxon>Onygenales</taxon>
        <taxon>Onygenaceae</taxon>
        <taxon>Uncinocarpus</taxon>
    </lineage>
</organism>
<feature type="compositionally biased region" description="Low complexity" evidence="1">
    <location>
        <begin position="710"/>
        <end position="720"/>
    </location>
</feature>
<dbReference type="eggNOG" id="ENOG502RU3A">
    <property type="taxonomic scope" value="Eukaryota"/>
</dbReference>
<dbReference type="PANTHER" id="PTHR38426">
    <property type="entry name" value="MAINTENANCE OF TELOMERE CAPPING PROTEIN 4"/>
    <property type="match status" value="1"/>
</dbReference>
<feature type="compositionally biased region" description="Low complexity" evidence="1">
    <location>
        <begin position="91"/>
        <end position="104"/>
    </location>
</feature>
<feature type="compositionally biased region" description="Polar residues" evidence="1">
    <location>
        <begin position="768"/>
        <end position="784"/>
    </location>
</feature>
<gene>
    <name evidence="3" type="ORF">UREG_02760</name>
</gene>
<reference evidence="4" key="1">
    <citation type="journal article" date="2009" name="Genome Res.">
        <title>Comparative genomic analyses of the human fungal pathogens Coccidioides and their relatives.</title>
        <authorList>
            <person name="Sharpton T.J."/>
            <person name="Stajich J.E."/>
            <person name="Rounsley S.D."/>
            <person name="Gardner M.J."/>
            <person name="Wortman J.R."/>
            <person name="Jordar V.S."/>
            <person name="Maiti R."/>
            <person name="Kodira C.D."/>
            <person name="Neafsey D.E."/>
            <person name="Zeng Q."/>
            <person name="Hung C.-Y."/>
            <person name="McMahan C."/>
            <person name="Muszewska A."/>
            <person name="Grynberg M."/>
            <person name="Mandel M.A."/>
            <person name="Kellner E.M."/>
            <person name="Barker B.M."/>
            <person name="Galgiani J.N."/>
            <person name="Orbach M.J."/>
            <person name="Kirkland T.N."/>
            <person name="Cole G.T."/>
            <person name="Henn M.R."/>
            <person name="Birren B.W."/>
            <person name="Taylor J.W."/>
        </authorList>
    </citation>
    <scope>NUCLEOTIDE SEQUENCE [LARGE SCALE GENOMIC DNA]</scope>
    <source>
        <strain evidence="4">UAMH 1704</strain>
    </source>
</reference>
<feature type="compositionally biased region" description="Polar residues" evidence="1">
    <location>
        <begin position="643"/>
        <end position="660"/>
    </location>
</feature>
<accession>C4JHS4</accession>
<keyword evidence="2" id="KW-0472">Membrane</keyword>
<dbReference type="OMA" id="RRPRMDW"/>
<dbReference type="VEuPathDB" id="FungiDB:UREG_02760"/>
<protein>
    <submittedName>
        <fullName evidence="3">Uncharacterized protein</fullName>
    </submittedName>
</protein>
<dbReference type="STRING" id="336963.C4JHS4"/>
<dbReference type="InParanoid" id="C4JHS4"/>
<feature type="region of interest" description="Disordered" evidence="1">
    <location>
        <begin position="1"/>
        <end position="116"/>
    </location>
</feature>
<feature type="compositionally biased region" description="Polar residues" evidence="1">
    <location>
        <begin position="546"/>
        <end position="557"/>
    </location>
</feature>
<keyword evidence="2" id="KW-1133">Transmembrane helix</keyword>
<feature type="region of interest" description="Disordered" evidence="1">
    <location>
        <begin position="706"/>
        <end position="857"/>
    </location>
</feature>
<feature type="compositionally biased region" description="Polar residues" evidence="1">
    <location>
        <begin position="354"/>
        <end position="365"/>
    </location>
</feature>
<dbReference type="KEGG" id="ure:UREG_02760"/>
<feature type="compositionally biased region" description="Basic and acidic residues" evidence="1">
    <location>
        <begin position="829"/>
        <end position="838"/>
    </location>
</feature>
<feature type="compositionally biased region" description="Basic and acidic residues" evidence="1">
    <location>
        <begin position="505"/>
        <end position="520"/>
    </location>
</feature>
<feature type="region of interest" description="Disordered" evidence="1">
    <location>
        <begin position="168"/>
        <end position="213"/>
    </location>
</feature>
<feature type="compositionally biased region" description="Basic and acidic residues" evidence="1">
    <location>
        <begin position="48"/>
        <end position="63"/>
    </location>
</feature>
<proteinExistence type="predicted"/>
<name>C4JHS4_UNCRE</name>
<evidence type="ECO:0000256" key="1">
    <source>
        <dbReference type="SAM" id="MobiDB-lite"/>
    </source>
</evidence>
<evidence type="ECO:0000313" key="4">
    <source>
        <dbReference type="Proteomes" id="UP000002058"/>
    </source>
</evidence>
<dbReference type="OrthoDB" id="5034579at2759"/>
<keyword evidence="4" id="KW-1185">Reference proteome</keyword>
<dbReference type="Proteomes" id="UP000002058">
    <property type="component" value="Unassembled WGS sequence"/>
</dbReference>
<dbReference type="GeneID" id="8437547"/>
<sequence>MEDGSEDFAITNGLLDAKRRQKSRASSSFRLGSALHARRSSSNPGARPGHDLESRRASKRPVDESELQVTKRQLRAQYIQTSDGQPVIAGSSSADDQASSTIQSEPGPSSIADTRAHGPTMVGLDTDPAQIVNLALSLGESRRRAMSGRAVSSGVPRGRRLSTIVPARSPVPESRITPLTDQDGRSKSRTHRRLSHASRSSPQQFQPPAPFLDYGPQNLVPPDFSAGTLARAEKARQYFELFTEYIRLLPYLPPLHPPATGSIKQSDSSITSKAVAQGRVYNPLQYIRNRKVRFRERSAINSEEEGWMDVDRVRSWVSDVVNSLEETECGADGRIQLPPLQPPIEITEEPQEQFSSPGRTNTNDTNKLRRPRMDWVFSPADLLADAAWVEAGSNKLKLEDKDGNKLFPPDTQLRAITLTAATPPLEPPPIDETYDPLYSTGALPSFTSVGSRSSSHINRGRRMHRFAQSVRLTPGHSHSRESSKSSWRNALARPRSSSGSFQNHVNRDHSIKAFPKDHIQPSEQNTGRSLLPPLDTSVSEPKRPFSRQNQYPGSVSSVDEPPKKAASRPSFEDAQSGYRTPVNKLKFPSITANLSPPLSREASPGRRQHLPFYSPDRQATKNHNVTSDSPYSAIGSPARQPVSPISDTQKQPFSWLNQIESPPGASTKIGKDPDSKRRGIFKGGRIAELVGNEVSKVGEFIRKRDAYGHSRQSSSASSVSEYVDIDDDTGAGKRKQRAKLVRFPTQSDSGSRSIPESIVDRAKYRTPNLPTFKSSLKQGETWQGTDEDHSTLNESRKDDQSGPGSEIGNDIETTATAHAESSGAGGDIELQRRPRAPQENDVQANRDASGVVQARPKLSEATRNWSLSSRSIPKYSESTRVSKGEIIRIQAHLLSTGVKAQEICRHANTSVSDFNPLRIGPSSDLHSPLPYIRDQEFVTTATKQLLSAVDDGVHHVQKSISRFSASDLPKLRYELDDLDRLISTSLNNRLRKVGDEAEQLTGQLSMTSTLAIKQLHDALDKGIRKRKRRFRWVSRFGYVLLEWVLVGVMWWVWTIVMVWKMFRGIWRGTVSGVRWILWL</sequence>
<feature type="transmembrane region" description="Helical" evidence="2">
    <location>
        <begin position="1036"/>
        <end position="1059"/>
    </location>
</feature>
<feature type="compositionally biased region" description="Polar residues" evidence="1">
    <location>
        <begin position="744"/>
        <end position="754"/>
    </location>
</feature>
<dbReference type="AlphaFoldDB" id="C4JHS4"/>
<feature type="compositionally biased region" description="Basic and acidic residues" evidence="1">
    <location>
        <begin position="786"/>
        <end position="800"/>
    </location>
</feature>
<evidence type="ECO:0000313" key="3">
    <source>
        <dbReference type="EMBL" id="EEP77911.1"/>
    </source>
</evidence>
<keyword evidence="2" id="KW-0812">Transmembrane</keyword>
<dbReference type="EMBL" id="CH476615">
    <property type="protein sequence ID" value="EEP77911.1"/>
    <property type="molecule type" value="Genomic_DNA"/>
</dbReference>
<dbReference type="HOGENOM" id="CLU_002712_0_0_1"/>
<dbReference type="RefSeq" id="XP_002543244.1">
    <property type="nucleotide sequence ID" value="XM_002543198.1"/>
</dbReference>